<evidence type="ECO:0000313" key="5">
    <source>
        <dbReference type="EMBL" id="EFJ12787.1"/>
    </source>
</evidence>
<dbReference type="SUPFAM" id="SSF54736">
    <property type="entry name" value="ClpS-like"/>
    <property type="match status" value="1"/>
</dbReference>
<dbReference type="Gene3D" id="3.30.1390.10">
    <property type="match status" value="1"/>
</dbReference>
<evidence type="ECO:0000259" key="4">
    <source>
        <dbReference type="Pfam" id="PF00542"/>
    </source>
</evidence>
<dbReference type="OrthoDB" id="250175at2759"/>
<organism evidence="7">
    <name type="scientific">Selaginella moellendorffii</name>
    <name type="common">Spikemoss</name>
    <dbReference type="NCBI Taxonomy" id="88036"/>
    <lineage>
        <taxon>Eukaryota</taxon>
        <taxon>Viridiplantae</taxon>
        <taxon>Streptophyta</taxon>
        <taxon>Embryophyta</taxon>
        <taxon>Tracheophyta</taxon>
        <taxon>Lycopodiopsida</taxon>
        <taxon>Selaginellales</taxon>
        <taxon>Selaginellaceae</taxon>
        <taxon>Selaginella</taxon>
    </lineage>
</organism>
<gene>
    <name evidence="5" type="ORF">SELMODRAFT_49022</name>
    <name evidence="6" type="ORF">SELMODRAFT_49023</name>
</gene>
<dbReference type="EMBL" id="GL377630">
    <property type="protein sequence ID" value="EFJ13947.1"/>
    <property type="molecule type" value="Genomic_DNA"/>
</dbReference>
<keyword evidence="7" id="KW-1185">Reference proteome</keyword>
<dbReference type="AlphaFoldDB" id="D8SNV4"/>
<dbReference type="HAMAP" id="MF_00368">
    <property type="entry name" value="Ribosomal_bL12"/>
    <property type="match status" value="1"/>
</dbReference>
<dbReference type="InterPro" id="IPR013823">
    <property type="entry name" value="Ribosomal_bL12_C"/>
</dbReference>
<dbReference type="HOGENOM" id="CLU_086499_0_0_1"/>
<comment type="similarity">
    <text evidence="1">Belongs to the bacterial ribosomal protein bL12 family.</text>
</comment>
<dbReference type="InterPro" id="IPR014719">
    <property type="entry name" value="Ribosomal_bL12_C/ClpS-like"/>
</dbReference>
<dbReference type="FunCoup" id="D8SNV4">
    <property type="interactions" value="4457"/>
</dbReference>
<dbReference type="Pfam" id="PF00542">
    <property type="entry name" value="Ribosomal_L12"/>
    <property type="match status" value="1"/>
</dbReference>
<feature type="non-terminal residue" evidence="6">
    <location>
        <position position="151"/>
    </location>
</feature>
<dbReference type="Proteomes" id="UP000001514">
    <property type="component" value="Unassembled WGS sequence"/>
</dbReference>
<protein>
    <recommendedName>
        <fullName evidence="4">Large ribosomal subunit protein bL12 C-terminal domain-containing protein</fullName>
    </recommendedName>
</protein>
<reference evidence="6 7" key="1">
    <citation type="journal article" date="2011" name="Science">
        <title>The Selaginella genome identifies genetic changes associated with the evolution of vascular plants.</title>
        <authorList>
            <person name="Banks J.A."/>
            <person name="Nishiyama T."/>
            <person name="Hasebe M."/>
            <person name="Bowman J.L."/>
            <person name="Gribskov M."/>
            <person name="dePamphilis C."/>
            <person name="Albert V.A."/>
            <person name="Aono N."/>
            <person name="Aoyama T."/>
            <person name="Ambrose B.A."/>
            <person name="Ashton N.W."/>
            <person name="Axtell M.J."/>
            <person name="Barker E."/>
            <person name="Barker M.S."/>
            <person name="Bennetzen J.L."/>
            <person name="Bonawitz N.D."/>
            <person name="Chapple C."/>
            <person name="Cheng C."/>
            <person name="Correa L.G."/>
            <person name="Dacre M."/>
            <person name="DeBarry J."/>
            <person name="Dreyer I."/>
            <person name="Elias M."/>
            <person name="Engstrom E.M."/>
            <person name="Estelle M."/>
            <person name="Feng L."/>
            <person name="Finet C."/>
            <person name="Floyd S.K."/>
            <person name="Frommer W.B."/>
            <person name="Fujita T."/>
            <person name="Gramzow L."/>
            <person name="Gutensohn M."/>
            <person name="Harholt J."/>
            <person name="Hattori M."/>
            <person name="Heyl A."/>
            <person name="Hirai T."/>
            <person name="Hiwatashi Y."/>
            <person name="Ishikawa M."/>
            <person name="Iwata M."/>
            <person name="Karol K.G."/>
            <person name="Koehler B."/>
            <person name="Kolukisaoglu U."/>
            <person name="Kubo M."/>
            <person name="Kurata T."/>
            <person name="Lalonde S."/>
            <person name="Li K."/>
            <person name="Li Y."/>
            <person name="Litt A."/>
            <person name="Lyons E."/>
            <person name="Manning G."/>
            <person name="Maruyama T."/>
            <person name="Michael T.P."/>
            <person name="Mikami K."/>
            <person name="Miyazaki S."/>
            <person name="Morinaga S."/>
            <person name="Murata T."/>
            <person name="Mueller-Roeber B."/>
            <person name="Nelson D.R."/>
            <person name="Obara M."/>
            <person name="Oguri Y."/>
            <person name="Olmstead R.G."/>
            <person name="Onodera N."/>
            <person name="Petersen B.L."/>
            <person name="Pils B."/>
            <person name="Prigge M."/>
            <person name="Rensing S.A."/>
            <person name="Riano-Pachon D.M."/>
            <person name="Roberts A.W."/>
            <person name="Sato Y."/>
            <person name="Scheller H.V."/>
            <person name="Schulz B."/>
            <person name="Schulz C."/>
            <person name="Shakirov E.V."/>
            <person name="Shibagaki N."/>
            <person name="Shinohara N."/>
            <person name="Shippen D.E."/>
            <person name="Soerensen I."/>
            <person name="Sotooka R."/>
            <person name="Sugimoto N."/>
            <person name="Sugita M."/>
            <person name="Sumikawa N."/>
            <person name="Tanurdzic M."/>
            <person name="Theissen G."/>
            <person name="Ulvskov P."/>
            <person name="Wakazuki S."/>
            <person name="Weng J.K."/>
            <person name="Willats W.W."/>
            <person name="Wipf D."/>
            <person name="Wolf P.G."/>
            <person name="Yang L."/>
            <person name="Zimmer A.D."/>
            <person name="Zhu Q."/>
            <person name="Mitros T."/>
            <person name="Hellsten U."/>
            <person name="Loque D."/>
            <person name="Otillar R."/>
            <person name="Salamov A."/>
            <person name="Schmutz J."/>
            <person name="Shapiro H."/>
            <person name="Lindquist E."/>
            <person name="Lucas S."/>
            <person name="Rokhsar D."/>
            <person name="Grigoriev I.V."/>
        </authorList>
    </citation>
    <scope>NUCLEOTIDE SEQUENCE [LARGE SCALE GENOMIC DNA]</scope>
</reference>
<dbReference type="InParanoid" id="D8SNV4"/>
<dbReference type="KEGG" id="smo:SELMODRAFT_49022"/>
<proteinExistence type="inferred from homology"/>
<dbReference type="CDD" id="cd00387">
    <property type="entry name" value="Ribosomal_L7_L12"/>
    <property type="match status" value="1"/>
</dbReference>
<dbReference type="GO" id="GO:0006412">
    <property type="term" value="P:translation"/>
    <property type="evidence" value="ECO:0000318"/>
    <property type="project" value="GO_Central"/>
</dbReference>
<dbReference type="GO" id="GO:0003735">
    <property type="term" value="F:structural constituent of ribosome"/>
    <property type="evidence" value="ECO:0000318"/>
    <property type="project" value="GO_Central"/>
</dbReference>
<keyword evidence="3" id="KW-0687">Ribonucleoprotein</keyword>
<evidence type="ECO:0000256" key="1">
    <source>
        <dbReference type="ARBA" id="ARBA00007197"/>
    </source>
</evidence>
<dbReference type="KEGG" id="smo:SELMODRAFT_49023"/>
<evidence type="ECO:0000313" key="7">
    <source>
        <dbReference type="Proteomes" id="UP000001514"/>
    </source>
</evidence>
<dbReference type="InterPro" id="IPR000206">
    <property type="entry name" value="Ribosomal_bL12"/>
</dbReference>
<accession>D8SNV4</accession>
<dbReference type="STRING" id="88036.D8SNV4"/>
<feature type="non-terminal residue" evidence="6">
    <location>
        <position position="1"/>
    </location>
</feature>
<dbReference type="Gramene" id="EFJ13947">
    <property type="protein sequence ID" value="EFJ13947"/>
    <property type="gene ID" value="SELMODRAFT_49023"/>
</dbReference>
<dbReference type="EMBL" id="GL377637">
    <property type="protein sequence ID" value="EFJ12787.1"/>
    <property type="molecule type" value="Genomic_DNA"/>
</dbReference>
<dbReference type="PANTHER" id="PTHR45987:SF4">
    <property type="entry name" value="LARGE RIBOSOMAL SUBUNIT PROTEIN BL12M"/>
    <property type="match status" value="1"/>
</dbReference>
<evidence type="ECO:0000256" key="3">
    <source>
        <dbReference type="ARBA" id="ARBA00023274"/>
    </source>
</evidence>
<feature type="domain" description="Large ribosomal subunit protein bL12 C-terminal" evidence="4">
    <location>
        <begin position="84"/>
        <end position="148"/>
    </location>
</feature>
<sequence>SERVMKLVNELVELSVVDFADLTEQLKKRLGLDHANISVPMMMPAGMVMPAGMMAPGGAGSGGAAADASAAAAAPEKPVEKMVFDIKLEKYEAADKIKVIKEVRSVTELGLKEAKELVEKLPAMVKKSVTKEEAEKIINKLKAVGGTAVME</sequence>
<evidence type="ECO:0000256" key="2">
    <source>
        <dbReference type="ARBA" id="ARBA00022980"/>
    </source>
</evidence>
<dbReference type="GO" id="GO:0003729">
    <property type="term" value="F:mRNA binding"/>
    <property type="evidence" value="ECO:0000318"/>
    <property type="project" value="GO_Central"/>
</dbReference>
<dbReference type="GO" id="GO:1990904">
    <property type="term" value="C:ribonucleoprotein complex"/>
    <property type="evidence" value="ECO:0007669"/>
    <property type="project" value="UniProtKB-KW"/>
</dbReference>
<keyword evidence="2" id="KW-0689">Ribosomal protein</keyword>
<dbReference type="eggNOG" id="KOG1715">
    <property type="taxonomic scope" value="Eukaryota"/>
</dbReference>
<name>D8SNV4_SELML</name>
<dbReference type="OMA" id="CQDISAC"/>
<evidence type="ECO:0000313" key="6">
    <source>
        <dbReference type="EMBL" id="EFJ13947.1"/>
    </source>
</evidence>
<dbReference type="GO" id="GO:0005840">
    <property type="term" value="C:ribosome"/>
    <property type="evidence" value="ECO:0007669"/>
    <property type="project" value="UniProtKB-KW"/>
</dbReference>
<dbReference type="FunFam" id="3.30.1390.10:FF:000001">
    <property type="entry name" value="50S ribosomal protein L7/L12"/>
    <property type="match status" value="1"/>
</dbReference>
<dbReference type="Gramene" id="EFJ12787">
    <property type="protein sequence ID" value="EFJ12787"/>
    <property type="gene ID" value="SELMODRAFT_49022"/>
</dbReference>
<dbReference type="PANTHER" id="PTHR45987">
    <property type="entry name" value="39S RIBOSOMAL PROTEIN L12"/>
    <property type="match status" value="1"/>
</dbReference>